<dbReference type="InterPro" id="IPR000086">
    <property type="entry name" value="NUDIX_hydrolase_dom"/>
</dbReference>
<dbReference type="Gene3D" id="3.30.870.10">
    <property type="entry name" value="Endonuclease Chain A"/>
    <property type="match status" value="2"/>
</dbReference>
<keyword evidence="6" id="KW-0378">Hydrolase</keyword>
<dbReference type="GeneID" id="16995031"/>
<keyword evidence="3" id="KW-0808">Transferase</keyword>
<protein>
    <recommendedName>
        <fullName evidence="1">ATP-polyphosphate phosphotransferase</fullName>
        <ecNumber evidence="1">2.7.4.1</ecNumber>
    </recommendedName>
</protein>
<gene>
    <name evidence="10" type="ORF">CYME_CMM026C</name>
</gene>
<evidence type="ECO:0000313" key="10">
    <source>
        <dbReference type="EMBL" id="BAM80922.1"/>
    </source>
</evidence>
<dbReference type="InterPro" id="IPR020084">
    <property type="entry name" value="NUDIX_hydrolase_CS"/>
</dbReference>
<feature type="compositionally biased region" description="Polar residues" evidence="8">
    <location>
        <begin position="1293"/>
        <end position="1302"/>
    </location>
</feature>
<reference evidence="10 11" key="2">
    <citation type="journal article" date="2007" name="BMC Biol.">
        <title>A 100%-complete sequence reveals unusually simple genomic features in the hot-spring red alga Cyanidioschyzon merolae.</title>
        <authorList>
            <person name="Nozaki H."/>
            <person name="Takano H."/>
            <person name="Misumi O."/>
            <person name="Terasawa K."/>
            <person name="Matsuzaki M."/>
            <person name="Maruyama S."/>
            <person name="Nishida K."/>
            <person name="Yagisawa F."/>
            <person name="Yoshida Y."/>
            <person name="Fujiwara T."/>
            <person name="Takio S."/>
            <person name="Tamura K."/>
            <person name="Chung S.J."/>
            <person name="Nakamura S."/>
            <person name="Kuroiwa H."/>
            <person name="Tanaka K."/>
            <person name="Sato N."/>
            <person name="Kuroiwa T."/>
        </authorList>
    </citation>
    <scope>NUCLEOTIDE SEQUENCE [LARGE SCALE GENOMIC DNA]</scope>
    <source>
        <strain evidence="10 11">10D</strain>
    </source>
</reference>
<dbReference type="Gene3D" id="3.30.1840.10">
    <property type="entry name" value="Polyphosphate kinase middle domain"/>
    <property type="match status" value="1"/>
</dbReference>
<evidence type="ECO:0000256" key="7">
    <source>
        <dbReference type="ARBA" id="ARBA00022840"/>
    </source>
</evidence>
<keyword evidence="11" id="KW-1185">Reference proteome</keyword>
<dbReference type="InterPro" id="IPR047198">
    <property type="entry name" value="DDP-like_NUDIX"/>
</dbReference>
<dbReference type="GO" id="GO:0008976">
    <property type="term" value="F:polyphosphate kinase activity"/>
    <property type="evidence" value="ECO:0007669"/>
    <property type="project" value="UniProtKB-EC"/>
</dbReference>
<dbReference type="PROSITE" id="PS00893">
    <property type="entry name" value="NUDIX_BOX"/>
    <property type="match status" value="1"/>
</dbReference>
<dbReference type="Gramene" id="CMM026CT">
    <property type="protein sequence ID" value="CMM026CT"/>
    <property type="gene ID" value="CMM026C"/>
</dbReference>
<dbReference type="CDD" id="cd09168">
    <property type="entry name" value="PLDc_PaPPK1_C2_like"/>
    <property type="match status" value="1"/>
</dbReference>
<dbReference type="GO" id="GO:0006799">
    <property type="term" value="P:polyphosphate biosynthetic process"/>
    <property type="evidence" value="ECO:0007669"/>
    <property type="project" value="InterPro"/>
</dbReference>
<evidence type="ECO:0000256" key="3">
    <source>
        <dbReference type="ARBA" id="ARBA00022679"/>
    </source>
</evidence>
<dbReference type="InterPro" id="IPR025200">
    <property type="entry name" value="PPK_C_dom2"/>
</dbReference>
<keyword evidence="4" id="KW-0547">Nucleotide-binding</keyword>
<feature type="compositionally biased region" description="Pro residues" evidence="8">
    <location>
        <begin position="1274"/>
        <end position="1285"/>
    </location>
</feature>
<dbReference type="InterPro" id="IPR036830">
    <property type="entry name" value="PP_kinase_middle_dom_sf"/>
</dbReference>
<dbReference type="InterPro" id="IPR024953">
    <property type="entry name" value="PP_kinase_middle"/>
</dbReference>
<dbReference type="eggNOG" id="KOG2839">
    <property type="taxonomic scope" value="Eukaryota"/>
</dbReference>
<dbReference type="GO" id="GO:0016462">
    <property type="term" value="F:pyrophosphatase activity"/>
    <property type="evidence" value="ECO:0007669"/>
    <property type="project" value="InterPro"/>
</dbReference>
<feature type="region of interest" description="Disordered" evidence="8">
    <location>
        <begin position="1264"/>
        <end position="1302"/>
    </location>
</feature>
<dbReference type="Gene3D" id="1.20.58.310">
    <property type="entry name" value="Polyphosphate kinase N-terminal domain"/>
    <property type="match status" value="1"/>
</dbReference>
<dbReference type="KEGG" id="cme:CYME_CMM026C"/>
<keyword evidence="5 10" id="KW-0418">Kinase</keyword>
<sequence length="1302" mass="145076">MRCCELGPNTGADQPERTEPPSETSESDEVAAAVAAAAAAAGDLADRLTRSVDEQSRSAGCAASGAQDKPQTLCSVQDVTASTAQRFDVRQSKECGEAVQNFSELGVGKQQEHADPRTVWLPGSPEPTAFPQVRLVGNWDLPMVPMNEEPSEYTSSVREGAVPDLCEEGSVTRASRIGACVVQAASHSREAVAGDAQSTDDQESEMHTASASTTTASSLKQCTADGKSGESTQRLHTDSRASSGIAFVPYKSEEEVLADLELEDSMDDHTYTLLDLRKSLPEQMQRRSYACPTVRDGSRSDRHLDRRAFRGENEEEHDDDSSSGPDRDVWTPPATPLDSEMPLIVCPPEPVWPCEEDLRDLTPAELARSTDVFMQVAEELHFHWRVLKLGTDPVTPTPLLERLKFLCIVSSNLDEYFSKNMYDVSKTMRPLYERISAAIRDITAQQESCFTDVILPALARYDMRILRYADLSMTQRAQMNAFFHARLFPLLTPLTLDPTHPFPLLRSHSLYLAVLLKGAQLMPPSEHDAHDGDESPIPALSPPNASLDRSIATALPSDTHVAWVRVPSSCSRFITVDNEKRFLPVEEIIIQNLDALFENVRVIAAYPFRVTRNTKLELDKIELNESEDFLKIVEENLYSRQRRAAVRLEVSRDMPDVLTTLLREQLNLEPLAMYRSRAPIIGLNDCFMLTNVNIPALRYPPWRFKTHSILAGYKYGVQSGHTAHMFELIRHNDVLFSFPIHSFDETTLRFLESAVRDPAVRLMKMVLYRCGNNSPVVKLLMEAARRGIDVNVLVELKASFDEDQNVLYARMLQEAGCNVAYGVKGYKTHAKLILVVREENHALVSYCNVATGNYNATTAKIYTDFSLFTSREDICADVTDLFNVFTGYSAKRSFRKLLVSPVNMRDRFLELIQREIDNARAGYPARIICQCNGITEVLITQRLYEASMAGVRVDLIVRGICRVRPGITGISENIRVVSILGRFLLHARVFYFANAREAKPEYYIGSADWRTRNLLARLEAVAPVEDKYLQQTLWRHLNRLLSDSVNGWEMLPDGRYVKGESEALGHLRDAIMAARREAEAEALKPPAQAPVSADEVTPGSSEAEHLPVVRKAGCVPVRLNRRHNTRRDDIGTRYEVLLITSTSSSFIARHPNDSRVSEIPDGGITWVFPKGSMAYGEDGRSAALREALEEAGVSGELGPLLSVSTKRKRRTVVMTEFYLLHVKQQLSQWGESSQRHRRWFTLDEAANVITKEYLLEALMKARQALGETPTSQPTSPPAPPAPPPAAAAAAAFESTTNGGKKH</sequence>
<dbReference type="SUPFAM" id="SSF143724">
    <property type="entry name" value="PHP14-like"/>
    <property type="match status" value="1"/>
</dbReference>
<dbReference type="PROSITE" id="PS51462">
    <property type="entry name" value="NUDIX"/>
    <property type="match status" value="1"/>
</dbReference>
<dbReference type="NCBIfam" id="NF003921">
    <property type="entry name" value="PRK05443.2-2"/>
    <property type="match status" value="1"/>
</dbReference>
<feature type="region of interest" description="Disordered" evidence="8">
    <location>
        <begin position="49"/>
        <end position="72"/>
    </location>
</feature>
<evidence type="ECO:0000256" key="4">
    <source>
        <dbReference type="ARBA" id="ARBA00022741"/>
    </source>
</evidence>
<dbReference type="STRING" id="280699.M1VDN3"/>
<dbReference type="InterPro" id="IPR025198">
    <property type="entry name" value="PPK_N_dom"/>
</dbReference>
<evidence type="ECO:0000256" key="8">
    <source>
        <dbReference type="SAM" id="MobiDB-lite"/>
    </source>
</evidence>
<dbReference type="GO" id="GO:0005524">
    <property type="term" value="F:ATP binding"/>
    <property type="evidence" value="ECO:0007669"/>
    <property type="project" value="UniProtKB-KW"/>
</dbReference>
<dbReference type="InterPro" id="IPR036832">
    <property type="entry name" value="PPK_N_dom_sf"/>
</dbReference>
<feature type="region of interest" description="Disordered" evidence="8">
    <location>
        <begin position="1"/>
        <end position="35"/>
    </location>
</feature>
<dbReference type="EMBL" id="AP006495">
    <property type="protein sequence ID" value="BAM80922.1"/>
    <property type="molecule type" value="Genomic_DNA"/>
</dbReference>
<dbReference type="OrthoDB" id="2011998at2759"/>
<dbReference type="HOGENOM" id="CLU_261395_0_0_1"/>
<dbReference type="SUPFAM" id="SSF140356">
    <property type="entry name" value="PPK N-terminal domain-like"/>
    <property type="match status" value="1"/>
</dbReference>
<dbReference type="InterPro" id="IPR015797">
    <property type="entry name" value="NUDIX_hydrolase-like_dom_sf"/>
</dbReference>
<dbReference type="Proteomes" id="UP000007014">
    <property type="component" value="Chromosome 13"/>
</dbReference>
<feature type="domain" description="Nudix hydrolase" evidence="9">
    <location>
        <begin position="1107"/>
        <end position="1263"/>
    </location>
</feature>
<dbReference type="EC" id="2.7.4.1" evidence="1"/>
<feature type="region of interest" description="Disordered" evidence="8">
    <location>
        <begin position="284"/>
        <end position="342"/>
    </location>
</feature>
<dbReference type="PANTHER" id="PTHR30218:SF0">
    <property type="entry name" value="POLYPHOSPHATE KINASE"/>
    <property type="match status" value="1"/>
</dbReference>
<evidence type="ECO:0000256" key="1">
    <source>
        <dbReference type="ARBA" id="ARBA00012960"/>
    </source>
</evidence>
<evidence type="ECO:0000256" key="2">
    <source>
        <dbReference type="ARBA" id="ARBA00022553"/>
    </source>
</evidence>
<evidence type="ECO:0000256" key="5">
    <source>
        <dbReference type="ARBA" id="ARBA00022777"/>
    </source>
</evidence>
<dbReference type="NCBIfam" id="TIGR03705">
    <property type="entry name" value="poly_P_kin"/>
    <property type="match status" value="1"/>
</dbReference>
<evidence type="ECO:0000313" key="11">
    <source>
        <dbReference type="Proteomes" id="UP000007014"/>
    </source>
</evidence>
<evidence type="ECO:0000256" key="6">
    <source>
        <dbReference type="ARBA" id="ARBA00022801"/>
    </source>
</evidence>
<accession>M1VDN3</accession>
<dbReference type="Pfam" id="PF00293">
    <property type="entry name" value="NUDIX"/>
    <property type="match status" value="1"/>
</dbReference>
<dbReference type="Pfam" id="PF17941">
    <property type="entry name" value="PP_kinase_C_1"/>
    <property type="match status" value="1"/>
</dbReference>
<organism evidence="10 11">
    <name type="scientific">Cyanidioschyzon merolae (strain NIES-3377 / 10D)</name>
    <name type="common">Unicellular red alga</name>
    <dbReference type="NCBI Taxonomy" id="280699"/>
    <lineage>
        <taxon>Eukaryota</taxon>
        <taxon>Rhodophyta</taxon>
        <taxon>Bangiophyceae</taxon>
        <taxon>Cyanidiales</taxon>
        <taxon>Cyanidiaceae</taxon>
        <taxon>Cyanidioschyzon</taxon>
    </lineage>
</organism>
<feature type="compositionally biased region" description="Low complexity" evidence="8">
    <location>
        <begin position="208"/>
        <end position="218"/>
    </location>
</feature>
<feature type="region of interest" description="Disordered" evidence="8">
    <location>
        <begin position="1079"/>
        <end position="1103"/>
    </location>
</feature>
<dbReference type="CDD" id="cd04666">
    <property type="entry name" value="NUDIX_DIPP2_like_Nudt4"/>
    <property type="match status" value="1"/>
</dbReference>
<feature type="compositionally biased region" description="Basic and acidic residues" evidence="8">
    <location>
        <begin position="296"/>
        <end position="312"/>
    </location>
</feature>
<keyword evidence="2" id="KW-0597">Phosphoprotein</keyword>
<dbReference type="Pfam" id="PF02503">
    <property type="entry name" value="PP_kinase"/>
    <property type="match status" value="1"/>
</dbReference>
<dbReference type="PANTHER" id="PTHR30218">
    <property type="entry name" value="POLYPHOSPHATE KINASE"/>
    <property type="match status" value="1"/>
</dbReference>
<proteinExistence type="predicted"/>
<dbReference type="InterPro" id="IPR003414">
    <property type="entry name" value="PP_kinase"/>
</dbReference>
<name>M1VDN3_CYAM1</name>
<dbReference type="Pfam" id="PF13089">
    <property type="entry name" value="PP_kinase_N"/>
    <property type="match status" value="1"/>
</dbReference>
<feature type="region of interest" description="Disordered" evidence="8">
    <location>
        <begin position="106"/>
        <end position="126"/>
    </location>
</feature>
<dbReference type="SUPFAM" id="SSF56024">
    <property type="entry name" value="Phospholipase D/nuclease"/>
    <property type="match status" value="2"/>
</dbReference>
<reference evidence="10 11" key="1">
    <citation type="journal article" date="2004" name="Nature">
        <title>Genome sequence of the ultrasmall unicellular red alga Cyanidioschyzon merolae 10D.</title>
        <authorList>
            <person name="Matsuzaki M."/>
            <person name="Misumi O."/>
            <person name="Shin-i T."/>
            <person name="Maruyama S."/>
            <person name="Takahara M."/>
            <person name="Miyagishima S."/>
            <person name="Mori T."/>
            <person name="Nishida K."/>
            <person name="Yagisawa F."/>
            <person name="Nishida K."/>
            <person name="Yoshida Y."/>
            <person name="Nishimura Y."/>
            <person name="Nakao S."/>
            <person name="Kobayashi T."/>
            <person name="Momoyama Y."/>
            <person name="Higashiyama T."/>
            <person name="Minoda A."/>
            <person name="Sano M."/>
            <person name="Nomoto H."/>
            <person name="Oishi K."/>
            <person name="Hayashi H."/>
            <person name="Ohta F."/>
            <person name="Nishizaka S."/>
            <person name="Haga S."/>
            <person name="Miura S."/>
            <person name="Morishita T."/>
            <person name="Kabeya Y."/>
            <person name="Terasawa K."/>
            <person name="Suzuki Y."/>
            <person name="Ishii Y."/>
            <person name="Asakawa S."/>
            <person name="Takano H."/>
            <person name="Ohta N."/>
            <person name="Kuroiwa H."/>
            <person name="Tanaka K."/>
            <person name="Shimizu N."/>
            <person name="Sugano S."/>
            <person name="Sato N."/>
            <person name="Nozaki H."/>
            <person name="Ogasawara N."/>
            <person name="Kohara Y."/>
            <person name="Kuroiwa T."/>
        </authorList>
    </citation>
    <scope>NUCLEOTIDE SEQUENCE [LARGE SCALE GENOMIC DNA]</scope>
    <source>
        <strain evidence="10 11">10D</strain>
    </source>
</reference>
<feature type="region of interest" description="Disordered" evidence="8">
    <location>
        <begin position="188"/>
        <end position="240"/>
    </location>
</feature>
<evidence type="ECO:0000259" key="9">
    <source>
        <dbReference type="PROSITE" id="PS51462"/>
    </source>
</evidence>
<dbReference type="OMA" id="ALEECHM"/>
<keyword evidence="7" id="KW-0067">ATP-binding</keyword>
<dbReference type="GO" id="GO:0009358">
    <property type="term" value="C:polyphosphate kinase complex"/>
    <property type="evidence" value="ECO:0007669"/>
    <property type="project" value="InterPro"/>
</dbReference>
<dbReference type="RefSeq" id="XP_005536958.1">
    <property type="nucleotide sequence ID" value="XM_005536901.1"/>
</dbReference>
<dbReference type="SUPFAM" id="SSF55811">
    <property type="entry name" value="Nudix"/>
    <property type="match status" value="1"/>
</dbReference>
<dbReference type="InterPro" id="IPR041108">
    <property type="entry name" value="PP_kinase_C_1"/>
</dbReference>
<dbReference type="Pfam" id="PF13090">
    <property type="entry name" value="PP_kinase_C"/>
    <property type="match status" value="1"/>
</dbReference>
<dbReference type="Gene3D" id="3.90.79.10">
    <property type="entry name" value="Nucleoside Triphosphate Pyrophosphohydrolase"/>
    <property type="match status" value="1"/>
</dbReference>
<dbReference type="SMR" id="M1VDN3"/>